<dbReference type="Gene3D" id="3.40.50.1240">
    <property type="entry name" value="Phosphoglycerate mutase-like"/>
    <property type="match status" value="1"/>
</dbReference>
<dbReference type="SUPFAM" id="SSF53254">
    <property type="entry name" value="Phosphoglycerate mutase-like"/>
    <property type="match status" value="1"/>
</dbReference>
<name>A0ABS2TGR5_9ACTO</name>
<dbReference type="InterPro" id="IPR029033">
    <property type="entry name" value="His_PPase_superfam"/>
</dbReference>
<dbReference type="Pfam" id="PF00300">
    <property type="entry name" value="His_Phos_1"/>
    <property type="match status" value="1"/>
</dbReference>
<comment type="caution">
    <text evidence="2">The sequence shown here is derived from an EMBL/GenBank/DDBJ whole genome shotgun (WGS) entry which is preliminary data.</text>
</comment>
<evidence type="ECO:0000313" key="2">
    <source>
        <dbReference type="EMBL" id="MBM9433303.1"/>
    </source>
</evidence>
<dbReference type="CDD" id="cd07067">
    <property type="entry name" value="HP_PGM_like"/>
    <property type="match status" value="1"/>
</dbReference>
<dbReference type="RefSeq" id="WP_182174275.1">
    <property type="nucleotide sequence ID" value="NZ_CP059676.1"/>
</dbReference>
<evidence type="ECO:0000313" key="3">
    <source>
        <dbReference type="Proteomes" id="UP000705983"/>
    </source>
</evidence>
<feature type="compositionally biased region" description="Basic and acidic residues" evidence="1">
    <location>
        <begin position="15"/>
        <end position="34"/>
    </location>
</feature>
<sequence length="150" mass="16621">MRLVLMRHAQAADGSPDHSRRLSQRGRDQAKERGRQLAQAQFDLALVSDAARTMETFLTLGLDVPEVRYEAELYFGSHHTIVDLVRTMPAELSTVLIIGHEPTVSHAASILAAQSQRVVEVRPGVSTSTAIVIDFDRWDGPGQITDIYRS</sequence>
<gene>
    <name evidence="2" type="ORF">JVW63_06280</name>
</gene>
<dbReference type="EMBL" id="JAFFJS010000003">
    <property type="protein sequence ID" value="MBM9433303.1"/>
    <property type="molecule type" value="Genomic_DNA"/>
</dbReference>
<dbReference type="Proteomes" id="UP000705983">
    <property type="component" value="Unassembled WGS sequence"/>
</dbReference>
<keyword evidence="3" id="KW-1185">Reference proteome</keyword>
<feature type="region of interest" description="Disordered" evidence="1">
    <location>
        <begin position="9"/>
        <end position="34"/>
    </location>
</feature>
<organism evidence="2 3">
    <name type="scientific">Flaviflexus equikiangi</name>
    <dbReference type="NCBI Taxonomy" id="2758573"/>
    <lineage>
        <taxon>Bacteria</taxon>
        <taxon>Bacillati</taxon>
        <taxon>Actinomycetota</taxon>
        <taxon>Actinomycetes</taxon>
        <taxon>Actinomycetales</taxon>
        <taxon>Actinomycetaceae</taxon>
        <taxon>Flaviflexus</taxon>
    </lineage>
</organism>
<reference evidence="3" key="1">
    <citation type="submission" date="2021-02" db="EMBL/GenBank/DDBJ databases">
        <title>Leucobacter sp. CX169.</title>
        <authorList>
            <person name="Cheng Y."/>
        </authorList>
    </citation>
    <scope>NUCLEOTIDE SEQUENCE [LARGE SCALE GENOMIC DNA]</scope>
    <source>
        <strain evidence="3">JY899</strain>
    </source>
</reference>
<accession>A0ABS2TGR5</accession>
<evidence type="ECO:0000256" key="1">
    <source>
        <dbReference type="SAM" id="MobiDB-lite"/>
    </source>
</evidence>
<dbReference type="SMART" id="SM00855">
    <property type="entry name" value="PGAM"/>
    <property type="match status" value="1"/>
</dbReference>
<dbReference type="InterPro" id="IPR013078">
    <property type="entry name" value="His_Pase_superF_clade-1"/>
</dbReference>
<proteinExistence type="predicted"/>
<protein>
    <submittedName>
        <fullName evidence="2">Histidine phosphatase family protein</fullName>
    </submittedName>
</protein>